<dbReference type="STRING" id="321146.A0A139H7C4"/>
<feature type="signal peptide" evidence="2">
    <location>
        <begin position="1"/>
        <end position="19"/>
    </location>
</feature>
<keyword evidence="1" id="KW-0812">Transmembrane</keyword>
<keyword evidence="1" id="KW-1133">Transmembrane helix</keyword>
<dbReference type="Pfam" id="PF14269">
    <property type="entry name" value="Arylsulfotran_2"/>
    <property type="match status" value="1"/>
</dbReference>
<comment type="caution">
    <text evidence="3">The sequence shown here is derived from an EMBL/GenBank/DDBJ whole genome shotgun (WGS) entry which is preliminary data.</text>
</comment>
<evidence type="ECO:0000256" key="1">
    <source>
        <dbReference type="SAM" id="Phobius"/>
    </source>
</evidence>
<accession>A0A139H7C4</accession>
<feature type="chain" id="PRO_5007995327" description="Arylsulfotransferase N-terminal domain-containing protein" evidence="2">
    <location>
        <begin position="20"/>
        <end position="588"/>
    </location>
</feature>
<dbReference type="InterPro" id="IPR053143">
    <property type="entry name" value="Arylsulfate_ST"/>
</dbReference>
<protein>
    <recommendedName>
        <fullName evidence="5">Arylsulfotransferase N-terminal domain-containing protein</fullName>
    </recommendedName>
</protein>
<evidence type="ECO:0000256" key="2">
    <source>
        <dbReference type="SAM" id="SignalP"/>
    </source>
</evidence>
<dbReference type="PANTHER" id="PTHR35340:SF8">
    <property type="entry name" value="ASST-DOMAIN-CONTAINING PROTEIN"/>
    <property type="match status" value="1"/>
</dbReference>
<name>A0A139H7C4_9PEZI</name>
<keyword evidence="4" id="KW-1185">Reference proteome</keyword>
<dbReference type="InterPro" id="IPR039535">
    <property type="entry name" value="ASST-like"/>
</dbReference>
<feature type="transmembrane region" description="Helical" evidence="1">
    <location>
        <begin position="562"/>
        <end position="583"/>
    </location>
</feature>
<evidence type="ECO:0008006" key="5">
    <source>
        <dbReference type="Google" id="ProtNLM"/>
    </source>
</evidence>
<gene>
    <name evidence="3" type="ORF">AC578_6287</name>
</gene>
<reference evidence="3 4" key="1">
    <citation type="submission" date="2015-07" db="EMBL/GenBank/DDBJ databases">
        <title>Comparative genomics of the Sigatoka disease complex on banana suggests a link between parallel evolutionary changes in Pseudocercospora fijiensis and Pseudocercospora eumusae and increased virulence on the banana host.</title>
        <authorList>
            <person name="Chang T.-C."/>
            <person name="Salvucci A."/>
            <person name="Crous P.W."/>
            <person name="Stergiopoulos I."/>
        </authorList>
    </citation>
    <scope>NUCLEOTIDE SEQUENCE [LARGE SCALE GENOMIC DNA]</scope>
    <source>
        <strain evidence="3 4">CBS 114824</strain>
    </source>
</reference>
<organism evidence="3 4">
    <name type="scientific">Pseudocercospora eumusae</name>
    <dbReference type="NCBI Taxonomy" id="321146"/>
    <lineage>
        <taxon>Eukaryota</taxon>
        <taxon>Fungi</taxon>
        <taxon>Dikarya</taxon>
        <taxon>Ascomycota</taxon>
        <taxon>Pezizomycotina</taxon>
        <taxon>Dothideomycetes</taxon>
        <taxon>Dothideomycetidae</taxon>
        <taxon>Mycosphaerellales</taxon>
        <taxon>Mycosphaerellaceae</taxon>
        <taxon>Pseudocercospora</taxon>
    </lineage>
</organism>
<dbReference type="EMBL" id="LFZN01000118">
    <property type="protein sequence ID" value="KXS98264.1"/>
    <property type="molecule type" value="Genomic_DNA"/>
</dbReference>
<evidence type="ECO:0000313" key="3">
    <source>
        <dbReference type="EMBL" id="KXS98258.1"/>
    </source>
</evidence>
<dbReference type="AlphaFoldDB" id="A0A139H7C4"/>
<keyword evidence="2" id="KW-0732">Signal</keyword>
<dbReference type="PANTHER" id="PTHR35340">
    <property type="entry name" value="PQQ ENZYME REPEAT PROTEIN-RELATED"/>
    <property type="match status" value="1"/>
</dbReference>
<sequence>MQIWTDALSMFLLATLVAGIVEEKTQSITTRDGGDTDAFTSFVTRPEIKAPLFDVKNLRPESVTHGYWFVAPYLSLVSQTEDIHRVPCTIGPMIYDNAGELIWCGACLVNNTNTFDFRAWKSGDQQYLSAILDTQSKTGIEHSRAIILNNSMQISSTYQIPSDIKDAVLNMHEFNPVNDGKSALHIIQRSIEKDVTTVKHDTGEKMGRIVDDGFAEIDLSTRKVLFEWWASDHIALSDSSGVVAGLSQKPPRGWNWIHLNSVDKDASGDYLISARSTNAIYKISGKTGKLVWTLGGKSSSFDFMPGLNFSRQHDARFVSRANDVEVISLLDNGGDDHDSTASVSSGLVLALNTAIKPMTAAAVKRWNRPSEGISKQRGNFQRLPSGNVFIGWSDMSHLSEHTAAGELLMEAKWKKETANTYRAWKFNFTSDPSEEPVLKVAIERRDNWPTPKTVFHVSWNGATDVAAWNFRRSATTNAVLGTRRKIGFETRFETVGCEDGVYAEAVSKNGKILRTTTVQTPLDLDKVCSSKDKKKQLLPEEITFQPQSRYASISFEHIYSNYLFRASSILVSVWLFWTTVRFVRRRWR</sequence>
<dbReference type="Proteomes" id="UP000070133">
    <property type="component" value="Unassembled WGS sequence"/>
</dbReference>
<dbReference type="OrthoDB" id="5427350at2759"/>
<dbReference type="EMBL" id="LFZN01000118">
    <property type="protein sequence ID" value="KXS98258.1"/>
    <property type="molecule type" value="Genomic_DNA"/>
</dbReference>
<keyword evidence="1" id="KW-0472">Membrane</keyword>
<evidence type="ECO:0000313" key="4">
    <source>
        <dbReference type="Proteomes" id="UP000070133"/>
    </source>
</evidence>
<dbReference type="EMBL" id="LFZN01000118">
    <property type="protein sequence ID" value="KXS98261.1"/>
    <property type="molecule type" value="Genomic_DNA"/>
</dbReference>
<proteinExistence type="predicted"/>